<name>A0A5C5W069_9PLAN</name>
<accession>A0A5C5W069</accession>
<dbReference type="SUPFAM" id="SSF48452">
    <property type="entry name" value="TPR-like"/>
    <property type="match status" value="1"/>
</dbReference>
<sequence>MGGLGLIQYSRGRLAVSVSAIERASLYVPLRSVSRVCLALGYVGVGQERLGRDLLVDLVDEPALTTDLLLQVAAGLDSLGEPGAALQAARAATEQDPDHAQAFYDLGYYVGRCGYPTSVTEALARHAISLDPERVCFRIGLAKLFVGHQREDEAYELIQDLSNVQIRQVDCQNCLQRIVELCENVGDYRRVILCRERLLQLELREYLSDC</sequence>
<proteinExistence type="predicted"/>
<dbReference type="Proteomes" id="UP000317243">
    <property type="component" value="Unassembled WGS sequence"/>
</dbReference>
<evidence type="ECO:0000313" key="2">
    <source>
        <dbReference type="Proteomes" id="UP000317243"/>
    </source>
</evidence>
<gene>
    <name evidence="1" type="ORF">KOR42_44450</name>
</gene>
<protein>
    <submittedName>
        <fullName evidence="1">Uncharacterized protein</fullName>
    </submittedName>
</protein>
<dbReference type="InterPro" id="IPR011990">
    <property type="entry name" value="TPR-like_helical_dom_sf"/>
</dbReference>
<reference evidence="1 2" key="1">
    <citation type="submission" date="2019-02" db="EMBL/GenBank/DDBJ databases">
        <title>Deep-cultivation of Planctomycetes and their phenomic and genomic characterization uncovers novel biology.</title>
        <authorList>
            <person name="Wiegand S."/>
            <person name="Jogler M."/>
            <person name="Boedeker C."/>
            <person name="Pinto D."/>
            <person name="Vollmers J."/>
            <person name="Rivas-Marin E."/>
            <person name="Kohn T."/>
            <person name="Peeters S.H."/>
            <person name="Heuer A."/>
            <person name="Rast P."/>
            <person name="Oberbeckmann S."/>
            <person name="Bunk B."/>
            <person name="Jeske O."/>
            <person name="Meyerdierks A."/>
            <person name="Storesund J.E."/>
            <person name="Kallscheuer N."/>
            <person name="Luecker S."/>
            <person name="Lage O.M."/>
            <person name="Pohl T."/>
            <person name="Merkel B.J."/>
            <person name="Hornburger P."/>
            <person name="Mueller R.-W."/>
            <person name="Bruemmer F."/>
            <person name="Labrenz M."/>
            <person name="Spormann A.M."/>
            <person name="Op Den Camp H."/>
            <person name="Overmann J."/>
            <person name="Amann R."/>
            <person name="Jetten M.S.M."/>
            <person name="Mascher T."/>
            <person name="Medema M.H."/>
            <person name="Devos D.P."/>
            <person name="Kaster A.-K."/>
            <person name="Ovreas L."/>
            <person name="Rohde M."/>
            <person name="Galperin M.Y."/>
            <person name="Jogler C."/>
        </authorList>
    </citation>
    <scope>NUCLEOTIDE SEQUENCE [LARGE SCALE GENOMIC DNA]</scope>
    <source>
        <strain evidence="1 2">KOR42</strain>
    </source>
</reference>
<comment type="caution">
    <text evidence="1">The sequence shown here is derived from an EMBL/GenBank/DDBJ whole genome shotgun (WGS) entry which is preliminary data.</text>
</comment>
<dbReference type="AlphaFoldDB" id="A0A5C5W069"/>
<dbReference type="Gene3D" id="1.25.40.10">
    <property type="entry name" value="Tetratricopeptide repeat domain"/>
    <property type="match status" value="1"/>
</dbReference>
<organism evidence="1 2">
    <name type="scientific">Thalassoglobus neptunius</name>
    <dbReference type="NCBI Taxonomy" id="1938619"/>
    <lineage>
        <taxon>Bacteria</taxon>
        <taxon>Pseudomonadati</taxon>
        <taxon>Planctomycetota</taxon>
        <taxon>Planctomycetia</taxon>
        <taxon>Planctomycetales</taxon>
        <taxon>Planctomycetaceae</taxon>
        <taxon>Thalassoglobus</taxon>
    </lineage>
</organism>
<evidence type="ECO:0000313" key="1">
    <source>
        <dbReference type="EMBL" id="TWT43565.1"/>
    </source>
</evidence>
<dbReference type="EMBL" id="SIHI01000031">
    <property type="protein sequence ID" value="TWT43565.1"/>
    <property type="molecule type" value="Genomic_DNA"/>
</dbReference>
<keyword evidence="2" id="KW-1185">Reference proteome</keyword>